<feature type="transmembrane region" description="Helical" evidence="1">
    <location>
        <begin position="25"/>
        <end position="42"/>
    </location>
</feature>
<evidence type="ECO:0000256" key="1">
    <source>
        <dbReference type="SAM" id="Phobius"/>
    </source>
</evidence>
<gene>
    <name evidence="2" type="ORF">UFOPK3522_00241</name>
</gene>
<proteinExistence type="predicted"/>
<sequence>MQIIPKLRDSLTMFWQALDDAERRVLLLAFSYVVAGTVASAAKKNRARQIHRMKNDILEELRHGR</sequence>
<protein>
    <submittedName>
        <fullName evidence="2">Unannotated protein</fullName>
    </submittedName>
</protein>
<keyword evidence="1" id="KW-1133">Transmembrane helix</keyword>
<keyword evidence="1" id="KW-0472">Membrane</keyword>
<dbReference type="EMBL" id="CAESAO010000011">
    <property type="protein sequence ID" value="CAB4336723.1"/>
    <property type="molecule type" value="Genomic_DNA"/>
</dbReference>
<name>A0A6J5ZAX3_9ZZZZ</name>
<reference evidence="2" key="1">
    <citation type="submission" date="2020-05" db="EMBL/GenBank/DDBJ databases">
        <authorList>
            <person name="Chiriac C."/>
            <person name="Salcher M."/>
            <person name="Ghai R."/>
            <person name="Kavagutti S V."/>
        </authorList>
    </citation>
    <scope>NUCLEOTIDE SEQUENCE</scope>
</reference>
<keyword evidence="1" id="KW-0812">Transmembrane</keyword>
<dbReference type="AlphaFoldDB" id="A0A6J5ZAX3"/>
<accession>A0A6J5ZAX3</accession>
<organism evidence="2">
    <name type="scientific">freshwater metagenome</name>
    <dbReference type="NCBI Taxonomy" id="449393"/>
    <lineage>
        <taxon>unclassified sequences</taxon>
        <taxon>metagenomes</taxon>
        <taxon>ecological metagenomes</taxon>
    </lineage>
</organism>
<evidence type="ECO:0000313" key="2">
    <source>
        <dbReference type="EMBL" id="CAB4336723.1"/>
    </source>
</evidence>